<evidence type="ECO:0000256" key="1">
    <source>
        <dbReference type="SAM" id="MobiDB-lite"/>
    </source>
</evidence>
<proteinExistence type="predicted"/>
<sequence>MTQQHSAEAPANSSGTPPVNHFPRLRRRRRRWVFAVCAALVAAGALGTAFAFTSVNDTHEVLVVANDIKRGETIDAGDLAVVRVSVDPALTPVPGSQKAQLEGSRAAVDLWAGTLLTEQAVTDSLVPGQGESLVGISLTPAQMPSEPLYSGDIVRIVTTPGDQGEVTDKEPVTIEATVVGVSRVEETGETVVDVSVPEREAADLAARAATGRVALVLDARER</sequence>
<dbReference type="Gene3D" id="3.90.1210.10">
    <property type="entry name" value="Antifreeze-like/N-acetylneuraminic acid synthase C-terminal domain"/>
    <property type="match status" value="1"/>
</dbReference>
<dbReference type="InterPro" id="IPR013974">
    <property type="entry name" value="SAF"/>
</dbReference>
<evidence type="ECO:0000259" key="3">
    <source>
        <dbReference type="SMART" id="SM00858"/>
    </source>
</evidence>
<feature type="domain" description="SAF" evidence="3">
    <location>
        <begin position="59"/>
        <end position="122"/>
    </location>
</feature>
<accession>A0A4P7UH83</accession>
<dbReference type="Pfam" id="PF08666">
    <property type="entry name" value="SAF"/>
    <property type="match status" value="1"/>
</dbReference>
<feature type="region of interest" description="Disordered" evidence="1">
    <location>
        <begin position="1"/>
        <end position="22"/>
    </location>
</feature>
<reference evidence="4 5" key="1">
    <citation type="journal article" date="2008" name="Int. J. Syst. Evol. Microbiol.">
        <title>Nocardioides daphniae sp. nov., isolated from Daphnia cucullata (Crustacea: Cladocera).</title>
        <authorList>
            <person name="Toth E.M."/>
            <person name="Keki Z."/>
            <person name="Homonnay Z.G."/>
            <person name="Borsodi A.K."/>
            <person name="Marialigeti K."/>
            <person name="Schumann P."/>
        </authorList>
    </citation>
    <scope>NUCLEOTIDE SEQUENCE [LARGE SCALE GENOMIC DNA]</scope>
    <source>
        <strain evidence="4 5">JCM 16608</strain>
    </source>
</reference>
<evidence type="ECO:0000256" key="2">
    <source>
        <dbReference type="SAM" id="Phobius"/>
    </source>
</evidence>
<dbReference type="AlphaFoldDB" id="A0A4P7UH83"/>
<dbReference type="CDD" id="cd11614">
    <property type="entry name" value="SAF_CpaB_FlgA_like"/>
    <property type="match status" value="1"/>
</dbReference>
<organism evidence="4 5">
    <name type="scientific">Nocardioides daphniae</name>
    <dbReference type="NCBI Taxonomy" id="402297"/>
    <lineage>
        <taxon>Bacteria</taxon>
        <taxon>Bacillati</taxon>
        <taxon>Actinomycetota</taxon>
        <taxon>Actinomycetes</taxon>
        <taxon>Propionibacteriales</taxon>
        <taxon>Nocardioidaceae</taxon>
        <taxon>Nocardioides</taxon>
    </lineage>
</organism>
<evidence type="ECO:0000313" key="4">
    <source>
        <dbReference type="EMBL" id="QCC78548.1"/>
    </source>
</evidence>
<dbReference type="SMART" id="SM00858">
    <property type="entry name" value="SAF"/>
    <property type="match status" value="1"/>
</dbReference>
<keyword evidence="2" id="KW-0812">Transmembrane</keyword>
<dbReference type="Proteomes" id="UP000297025">
    <property type="component" value="Chromosome"/>
</dbReference>
<keyword evidence="2" id="KW-0472">Membrane</keyword>
<name>A0A4P7UH83_9ACTN</name>
<gene>
    <name evidence="4" type="ORF">E2C04_00165</name>
</gene>
<keyword evidence="2" id="KW-1133">Transmembrane helix</keyword>
<dbReference type="KEGG" id="ndp:E2C04_00165"/>
<evidence type="ECO:0000313" key="5">
    <source>
        <dbReference type="Proteomes" id="UP000297025"/>
    </source>
</evidence>
<protein>
    <recommendedName>
        <fullName evidence="3">SAF domain-containing protein</fullName>
    </recommendedName>
</protein>
<feature type="transmembrane region" description="Helical" evidence="2">
    <location>
        <begin position="32"/>
        <end position="52"/>
    </location>
</feature>
<dbReference type="EMBL" id="CP038462">
    <property type="protein sequence ID" value="QCC78548.1"/>
    <property type="molecule type" value="Genomic_DNA"/>
</dbReference>
<feature type="compositionally biased region" description="Polar residues" evidence="1">
    <location>
        <begin position="1"/>
        <end position="17"/>
    </location>
</feature>